<dbReference type="SUPFAM" id="SSF53448">
    <property type="entry name" value="Nucleotide-diphospho-sugar transferases"/>
    <property type="match status" value="1"/>
</dbReference>
<dbReference type="EMBL" id="PFEU01000014">
    <property type="protein sequence ID" value="PJE76748.1"/>
    <property type="molecule type" value="Genomic_DNA"/>
</dbReference>
<comment type="caution">
    <text evidence="4">The sequence shown here is derived from an EMBL/GenBank/DDBJ whole genome shotgun (WGS) entry which is preliminary data.</text>
</comment>
<dbReference type="GO" id="GO:0016779">
    <property type="term" value="F:nucleotidyltransferase activity"/>
    <property type="evidence" value="ECO:0007669"/>
    <property type="project" value="UniProtKB-KW"/>
</dbReference>
<dbReference type="CDD" id="cd04181">
    <property type="entry name" value="NTP_transferase"/>
    <property type="match status" value="1"/>
</dbReference>
<dbReference type="PANTHER" id="PTHR43584">
    <property type="entry name" value="NUCLEOTIDYL TRANSFERASE"/>
    <property type="match status" value="1"/>
</dbReference>
<evidence type="ECO:0000313" key="4">
    <source>
        <dbReference type="EMBL" id="PJE76748.1"/>
    </source>
</evidence>
<reference evidence="5" key="1">
    <citation type="submission" date="2017-09" db="EMBL/GenBank/DDBJ databases">
        <title>Depth-based differentiation of microbial function through sediment-hosted aquifers and enrichment of novel symbionts in the deep terrestrial subsurface.</title>
        <authorList>
            <person name="Probst A.J."/>
            <person name="Ladd B."/>
            <person name="Jarett J.K."/>
            <person name="Geller-Mcgrath D.E."/>
            <person name="Sieber C.M.K."/>
            <person name="Emerson J.B."/>
            <person name="Anantharaman K."/>
            <person name="Thomas B.C."/>
            <person name="Malmstrom R."/>
            <person name="Stieglmeier M."/>
            <person name="Klingl A."/>
            <person name="Woyke T."/>
            <person name="Ryan C.M."/>
            <person name="Banfield J.F."/>
        </authorList>
    </citation>
    <scope>NUCLEOTIDE SEQUENCE [LARGE SCALE GENOMIC DNA]</scope>
</reference>
<dbReference type="InterPro" id="IPR005835">
    <property type="entry name" value="NTP_transferase_dom"/>
</dbReference>
<name>A0A2M8LH28_9BACT</name>
<dbReference type="InterPro" id="IPR050065">
    <property type="entry name" value="GlmU-like"/>
</dbReference>
<dbReference type="PANTHER" id="PTHR43584:SF8">
    <property type="entry name" value="N-ACETYLMURAMATE ALPHA-1-PHOSPHATE URIDYLYLTRANSFERASE"/>
    <property type="match status" value="1"/>
</dbReference>
<evidence type="ECO:0000256" key="1">
    <source>
        <dbReference type="ARBA" id="ARBA00022679"/>
    </source>
</evidence>
<dbReference type="Proteomes" id="UP000231436">
    <property type="component" value="Unassembled WGS sequence"/>
</dbReference>
<sequence length="217" mass="24195">MQAVILAAGKGLRLRPLTDTLPKPLIQVGQKPLITHTLEALPESVDEIFIVVNYLREQIIETLGASWNSIPIRYIVQDPLNGTAGALHLVKEHLHDRFLVMNADDLYKKQDLERLIMPKRSMLVFESRRNLKSSALSDRDQFIGLGPGNIAVCGAYVLGTEFFEADPVEIFVGAHQEFGLPQTVARMTQTIPIHMVRASAWHQVGTPEQLEQAQALV</sequence>
<protein>
    <recommendedName>
        <fullName evidence="3">Nucleotidyl transferase domain-containing protein</fullName>
    </recommendedName>
</protein>
<proteinExistence type="predicted"/>
<evidence type="ECO:0000256" key="2">
    <source>
        <dbReference type="ARBA" id="ARBA00022695"/>
    </source>
</evidence>
<dbReference type="InterPro" id="IPR029044">
    <property type="entry name" value="Nucleotide-diphossugar_trans"/>
</dbReference>
<organism evidence="4 5">
    <name type="scientific">Candidatus Uhrbacteria bacterium CG10_big_fil_rev_8_21_14_0_10_48_16</name>
    <dbReference type="NCBI Taxonomy" id="1975038"/>
    <lineage>
        <taxon>Bacteria</taxon>
        <taxon>Candidatus Uhriibacteriota</taxon>
    </lineage>
</organism>
<dbReference type="Gene3D" id="3.90.550.10">
    <property type="entry name" value="Spore Coat Polysaccharide Biosynthesis Protein SpsA, Chain A"/>
    <property type="match status" value="1"/>
</dbReference>
<keyword evidence="1" id="KW-0808">Transferase</keyword>
<dbReference type="Pfam" id="PF00483">
    <property type="entry name" value="NTP_transferase"/>
    <property type="match status" value="1"/>
</dbReference>
<accession>A0A2M8LH28</accession>
<evidence type="ECO:0000259" key="3">
    <source>
        <dbReference type="Pfam" id="PF00483"/>
    </source>
</evidence>
<evidence type="ECO:0000313" key="5">
    <source>
        <dbReference type="Proteomes" id="UP000231436"/>
    </source>
</evidence>
<feature type="domain" description="Nucleotidyl transferase" evidence="3">
    <location>
        <begin position="3"/>
        <end position="116"/>
    </location>
</feature>
<dbReference type="AlphaFoldDB" id="A0A2M8LH28"/>
<gene>
    <name evidence="4" type="ORF">COV05_02860</name>
</gene>
<keyword evidence="2" id="KW-0548">Nucleotidyltransferase</keyword>